<proteinExistence type="predicted"/>
<reference evidence="2" key="1">
    <citation type="submission" date="2025-08" db="UniProtKB">
        <authorList>
            <consortium name="RefSeq"/>
        </authorList>
    </citation>
    <scope>IDENTIFICATION</scope>
    <source>
        <tissue evidence="2">Leaves</tissue>
    </source>
</reference>
<dbReference type="KEGG" id="jre:109001475"/>
<dbReference type="Pfam" id="PF03004">
    <property type="entry name" value="Transposase_24"/>
    <property type="match status" value="1"/>
</dbReference>
<dbReference type="PANTHER" id="PTHR33499:SF11">
    <property type="entry name" value="NO APICAL MERISTEM-ASSOCIATED C-TERMINAL DOMAIN-CONTAINING PROTEIN"/>
    <property type="match status" value="1"/>
</dbReference>
<evidence type="ECO:0000313" key="1">
    <source>
        <dbReference type="Proteomes" id="UP000235220"/>
    </source>
</evidence>
<organism evidence="1 2">
    <name type="scientific">Juglans regia</name>
    <name type="common">English walnut</name>
    <dbReference type="NCBI Taxonomy" id="51240"/>
    <lineage>
        <taxon>Eukaryota</taxon>
        <taxon>Viridiplantae</taxon>
        <taxon>Streptophyta</taxon>
        <taxon>Embryophyta</taxon>
        <taxon>Tracheophyta</taxon>
        <taxon>Spermatophyta</taxon>
        <taxon>Magnoliopsida</taxon>
        <taxon>eudicotyledons</taxon>
        <taxon>Gunneridae</taxon>
        <taxon>Pentapetalae</taxon>
        <taxon>rosids</taxon>
        <taxon>fabids</taxon>
        <taxon>Fagales</taxon>
        <taxon>Juglandaceae</taxon>
        <taxon>Juglans</taxon>
    </lineage>
</organism>
<dbReference type="OrthoDB" id="1921870at2759"/>
<dbReference type="InterPro" id="IPR004252">
    <property type="entry name" value="Probable_transposase_24"/>
</dbReference>
<dbReference type="InParanoid" id="A0A6P9EGA2"/>
<dbReference type="Proteomes" id="UP000235220">
    <property type="component" value="Chromosome 6"/>
</dbReference>
<dbReference type="RefSeq" id="XP_035546489.1">
    <property type="nucleotide sequence ID" value="XM_035690596.1"/>
</dbReference>
<keyword evidence="1" id="KW-1185">Reference proteome</keyword>
<sequence>MRHVSLSVVDVKEKDELIDRVRADFVLDWTKKNHRRTVTTQLSRAYNAFHYMLYRKYREYATHEEALVNGGSMVERPVWEWLCSRWASVEFKKMSTQNKENRCKQRVNHTSGRTSFVVLMERRKDRNLIDFYKDAHWSNKKGRFITPTTEENYNQMVELMNANEPEYRTDEAAAAIFREVLGHRSGYSRGLGHSVMPESSTVPGVTNEEYERLAEENALNLKNAEYYKNRMPDIEGGFAAMRDHMEEYEQRVNITMSELRTQLESQRETQSTDP</sequence>
<gene>
    <name evidence="2" type="primary">LOC109001475</name>
</gene>
<dbReference type="AlphaFoldDB" id="A0A6P9EGA2"/>
<evidence type="ECO:0000313" key="2">
    <source>
        <dbReference type="RefSeq" id="XP_035546489.1"/>
    </source>
</evidence>
<name>A0A6P9EGA2_JUGRE</name>
<protein>
    <submittedName>
        <fullName evidence="2">Uncharacterized protein LOC109001475</fullName>
    </submittedName>
</protein>
<accession>A0A6P9EGA2</accession>
<dbReference type="PANTHER" id="PTHR33499">
    <property type="entry name" value="OS12G0282400 PROTEIN-RELATED"/>
    <property type="match status" value="1"/>
</dbReference>
<dbReference type="GeneID" id="109001475"/>